<dbReference type="GO" id="GO:0007411">
    <property type="term" value="P:axon guidance"/>
    <property type="evidence" value="ECO:0007669"/>
    <property type="project" value="TreeGrafter"/>
</dbReference>
<evidence type="ECO:0000256" key="6">
    <source>
        <dbReference type="ARBA" id="ARBA00023136"/>
    </source>
</evidence>
<dbReference type="GO" id="GO:0005005">
    <property type="term" value="F:transmembrane-ephrin receptor activity"/>
    <property type="evidence" value="ECO:0007669"/>
    <property type="project" value="TreeGrafter"/>
</dbReference>
<evidence type="ECO:0000256" key="1">
    <source>
        <dbReference type="ARBA" id="ARBA00004167"/>
    </source>
</evidence>
<dbReference type="Gene3D" id="2.60.40.10">
    <property type="entry name" value="Immunoglobulins"/>
    <property type="match status" value="1"/>
</dbReference>
<dbReference type="PROSITE" id="PS50853">
    <property type="entry name" value="FN3"/>
    <property type="match status" value="1"/>
</dbReference>
<evidence type="ECO:0000256" key="7">
    <source>
        <dbReference type="ARBA" id="ARBA00023170"/>
    </source>
</evidence>
<dbReference type="Proteomes" id="UP001374579">
    <property type="component" value="Unassembled WGS sequence"/>
</dbReference>
<organism evidence="9 10">
    <name type="scientific">Littorina saxatilis</name>
    <dbReference type="NCBI Taxonomy" id="31220"/>
    <lineage>
        <taxon>Eukaryota</taxon>
        <taxon>Metazoa</taxon>
        <taxon>Spiralia</taxon>
        <taxon>Lophotrochozoa</taxon>
        <taxon>Mollusca</taxon>
        <taxon>Gastropoda</taxon>
        <taxon>Caenogastropoda</taxon>
        <taxon>Littorinimorpha</taxon>
        <taxon>Littorinoidea</taxon>
        <taxon>Littorinidae</taxon>
        <taxon>Littorina</taxon>
    </lineage>
</organism>
<evidence type="ECO:0000313" key="9">
    <source>
        <dbReference type="EMBL" id="KAK7089523.1"/>
    </source>
</evidence>
<keyword evidence="3" id="KW-0547">Nucleotide-binding</keyword>
<dbReference type="SUPFAM" id="SSF49265">
    <property type="entry name" value="Fibronectin type III"/>
    <property type="match status" value="1"/>
</dbReference>
<dbReference type="AlphaFoldDB" id="A0AAN9FYV8"/>
<evidence type="ECO:0000256" key="4">
    <source>
        <dbReference type="ARBA" id="ARBA00022840"/>
    </source>
</evidence>
<comment type="caution">
    <text evidence="9">The sequence shown here is derived from an EMBL/GenBank/DDBJ whole genome shotgun (WGS) entry which is preliminary data.</text>
</comment>
<sequence>MAAPSTPTHLKVVRTTSTSVTIAWNRPDSPNGNITLYRVMYWPRNNTGTAVGQQWQSNARYVEFTVTQLKPFSTYQIQVLAVNDAGTGEASQPLTVTTDEDGECFSFVLS</sequence>
<dbReference type="GO" id="GO:0005886">
    <property type="term" value="C:plasma membrane"/>
    <property type="evidence" value="ECO:0007669"/>
    <property type="project" value="TreeGrafter"/>
</dbReference>
<evidence type="ECO:0000256" key="2">
    <source>
        <dbReference type="ARBA" id="ARBA00022692"/>
    </source>
</evidence>
<evidence type="ECO:0000256" key="5">
    <source>
        <dbReference type="ARBA" id="ARBA00022989"/>
    </source>
</evidence>
<dbReference type="EMBL" id="JBAMIC010001350">
    <property type="protein sequence ID" value="KAK7089523.1"/>
    <property type="molecule type" value="Genomic_DNA"/>
</dbReference>
<dbReference type="InterPro" id="IPR003961">
    <property type="entry name" value="FN3_dom"/>
</dbReference>
<keyword evidence="4" id="KW-0067">ATP-binding</keyword>
<dbReference type="PRINTS" id="PR00014">
    <property type="entry name" value="FNTYPEIII"/>
</dbReference>
<dbReference type="CDD" id="cd00063">
    <property type="entry name" value="FN3"/>
    <property type="match status" value="1"/>
</dbReference>
<dbReference type="InterPro" id="IPR013783">
    <property type="entry name" value="Ig-like_fold"/>
</dbReference>
<keyword evidence="5" id="KW-1133">Transmembrane helix</keyword>
<dbReference type="GO" id="GO:0030425">
    <property type="term" value="C:dendrite"/>
    <property type="evidence" value="ECO:0007669"/>
    <property type="project" value="TreeGrafter"/>
</dbReference>
<dbReference type="Pfam" id="PF00041">
    <property type="entry name" value="fn3"/>
    <property type="match status" value="1"/>
</dbReference>
<dbReference type="InterPro" id="IPR036116">
    <property type="entry name" value="FN3_sf"/>
</dbReference>
<dbReference type="FunFam" id="2.60.40.10:FF:001217">
    <property type="entry name" value="phosphatidylinositol phosphatase PTPRQ isoform X2"/>
    <property type="match status" value="1"/>
</dbReference>
<evidence type="ECO:0000256" key="3">
    <source>
        <dbReference type="ARBA" id="ARBA00022741"/>
    </source>
</evidence>
<keyword evidence="7" id="KW-0675">Receptor</keyword>
<keyword evidence="6" id="KW-0472">Membrane</keyword>
<comment type="subcellular location">
    <subcellularLocation>
        <location evidence="1">Membrane</location>
        <topology evidence="1">Single-pass membrane protein</topology>
    </subcellularLocation>
</comment>
<dbReference type="PANTHER" id="PTHR46877:SF14">
    <property type="entry name" value="RECEPTOR PROTEIN-TYROSINE KINASE"/>
    <property type="match status" value="1"/>
</dbReference>
<protein>
    <recommendedName>
        <fullName evidence="8">Fibronectin type-III domain-containing protein</fullName>
    </recommendedName>
</protein>
<gene>
    <name evidence="9" type="ORF">V1264_024372</name>
</gene>
<proteinExistence type="predicted"/>
<evidence type="ECO:0000259" key="8">
    <source>
        <dbReference type="PROSITE" id="PS50853"/>
    </source>
</evidence>
<dbReference type="InterPro" id="IPR050449">
    <property type="entry name" value="Ephrin_rcpt_TKs"/>
</dbReference>
<dbReference type="PANTHER" id="PTHR46877">
    <property type="entry name" value="EPH RECEPTOR A5"/>
    <property type="match status" value="1"/>
</dbReference>
<keyword evidence="2" id="KW-0812">Transmembrane</keyword>
<dbReference type="SMART" id="SM00060">
    <property type="entry name" value="FN3"/>
    <property type="match status" value="1"/>
</dbReference>
<evidence type="ECO:0000313" key="10">
    <source>
        <dbReference type="Proteomes" id="UP001374579"/>
    </source>
</evidence>
<reference evidence="9 10" key="1">
    <citation type="submission" date="2024-02" db="EMBL/GenBank/DDBJ databases">
        <title>Chromosome-scale genome assembly of the rough periwinkle Littorina saxatilis.</title>
        <authorList>
            <person name="De Jode A."/>
            <person name="Faria R."/>
            <person name="Formenti G."/>
            <person name="Sims Y."/>
            <person name="Smith T.P."/>
            <person name="Tracey A."/>
            <person name="Wood J.M.D."/>
            <person name="Zagrodzka Z.B."/>
            <person name="Johannesson K."/>
            <person name="Butlin R.K."/>
            <person name="Leder E.H."/>
        </authorList>
    </citation>
    <scope>NUCLEOTIDE SEQUENCE [LARGE SCALE GENOMIC DNA]</scope>
    <source>
        <strain evidence="9">Snail1</strain>
        <tissue evidence="9">Muscle</tissue>
    </source>
</reference>
<accession>A0AAN9FYV8</accession>
<name>A0AAN9FYV8_9CAEN</name>
<feature type="domain" description="Fibronectin type-III" evidence="8">
    <location>
        <begin position="6"/>
        <end position="101"/>
    </location>
</feature>
<keyword evidence="10" id="KW-1185">Reference proteome</keyword>
<dbReference type="GO" id="GO:0005524">
    <property type="term" value="F:ATP binding"/>
    <property type="evidence" value="ECO:0007669"/>
    <property type="project" value="UniProtKB-KW"/>
</dbReference>